<sequence length="221" mass="23428">MSLSQPALPLASVALTPAAVLRMLARAAGQSGLGEDDLPVVRVGLSNGQVVAGRLVLVGADDGHEVVVLAPDSGFALTYLSARDVVTVTVDDPRPFQDVLTGGALPPQTTDSPVTRLALRRGYAPTAEFPLEVDWEALPDSALHNLSQVLRELRAAAQEVAVDELGRQAWAQIRAVRVEHSLREPLSMRKDADVLLVVADLTAALPRGMGVELRGQLNTLL</sequence>
<evidence type="ECO:0000313" key="2">
    <source>
        <dbReference type="Proteomes" id="UP000331127"/>
    </source>
</evidence>
<dbReference type="Proteomes" id="UP000331127">
    <property type="component" value="Unassembled WGS sequence"/>
</dbReference>
<proteinExistence type="predicted"/>
<gene>
    <name evidence="1" type="ORF">Amac_012840</name>
</gene>
<name>A0A5M3WHI8_9ACTN</name>
<dbReference type="EMBL" id="BLAE01000007">
    <property type="protein sequence ID" value="GES07689.1"/>
    <property type="molecule type" value="Genomic_DNA"/>
</dbReference>
<evidence type="ECO:0000313" key="1">
    <source>
        <dbReference type="EMBL" id="GES07689.1"/>
    </source>
</evidence>
<keyword evidence="2" id="KW-1185">Reference proteome</keyword>
<accession>A0A5M3WHI8</accession>
<reference evidence="1 2" key="1">
    <citation type="submission" date="2019-10" db="EMBL/GenBank/DDBJ databases">
        <title>Whole genome shotgun sequence of Acrocarpospora macrocephala NBRC 16266.</title>
        <authorList>
            <person name="Ichikawa N."/>
            <person name="Kimura A."/>
            <person name="Kitahashi Y."/>
            <person name="Komaki H."/>
            <person name="Oguchi A."/>
        </authorList>
    </citation>
    <scope>NUCLEOTIDE SEQUENCE [LARGE SCALE GENOMIC DNA]</scope>
    <source>
        <strain evidence="1 2">NBRC 16266</strain>
    </source>
</reference>
<comment type="caution">
    <text evidence="1">The sequence shown here is derived from an EMBL/GenBank/DDBJ whole genome shotgun (WGS) entry which is preliminary data.</text>
</comment>
<dbReference type="RefSeq" id="WP_155353375.1">
    <property type="nucleotide sequence ID" value="NZ_BAAAHL010000041.1"/>
</dbReference>
<dbReference type="AlphaFoldDB" id="A0A5M3WHI8"/>
<organism evidence="1 2">
    <name type="scientific">Acrocarpospora macrocephala</name>
    <dbReference type="NCBI Taxonomy" id="150177"/>
    <lineage>
        <taxon>Bacteria</taxon>
        <taxon>Bacillati</taxon>
        <taxon>Actinomycetota</taxon>
        <taxon>Actinomycetes</taxon>
        <taxon>Streptosporangiales</taxon>
        <taxon>Streptosporangiaceae</taxon>
        <taxon>Acrocarpospora</taxon>
    </lineage>
</organism>
<protein>
    <submittedName>
        <fullName evidence="1">Uncharacterized protein</fullName>
    </submittedName>
</protein>